<comment type="caution">
    <text evidence="11">Lacks conserved residue(s) required for the propagation of feature annotation.</text>
</comment>
<accession>A0A3P8WA77</accession>
<feature type="domain" description="ZP" evidence="13">
    <location>
        <begin position="174"/>
        <end position="442"/>
    </location>
</feature>
<dbReference type="SMART" id="SM00241">
    <property type="entry name" value="ZP"/>
    <property type="match status" value="1"/>
</dbReference>
<keyword evidence="7" id="KW-0472">Membrane</keyword>
<keyword evidence="9" id="KW-0278">Fertilization</keyword>
<dbReference type="OMA" id="CGYSLTK"/>
<dbReference type="InterPro" id="IPR042235">
    <property type="entry name" value="ZP-C_dom"/>
</dbReference>
<feature type="domain" description="P-type" evidence="14">
    <location>
        <begin position="132"/>
        <end position="172"/>
    </location>
</feature>
<evidence type="ECO:0000259" key="13">
    <source>
        <dbReference type="PROSITE" id="PS51034"/>
    </source>
</evidence>
<dbReference type="GO" id="GO:0005886">
    <property type="term" value="C:plasma membrane"/>
    <property type="evidence" value="ECO:0007669"/>
    <property type="project" value="UniProtKB-SubCell"/>
</dbReference>
<evidence type="ECO:0000256" key="1">
    <source>
        <dbReference type="ARBA" id="ARBA00004251"/>
    </source>
</evidence>
<dbReference type="PROSITE" id="PS51034">
    <property type="entry name" value="ZP_2"/>
    <property type="match status" value="1"/>
</dbReference>
<dbReference type="SUPFAM" id="SSF57492">
    <property type="entry name" value="Trefoil"/>
    <property type="match status" value="1"/>
</dbReference>
<dbReference type="SMART" id="SM00018">
    <property type="entry name" value="PD"/>
    <property type="match status" value="1"/>
</dbReference>
<evidence type="ECO:0000313" key="15">
    <source>
        <dbReference type="Ensembl" id="ENSCSEP00000023574.1"/>
    </source>
</evidence>
<dbReference type="InParanoid" id="A0A3P8WA77"/>
<evidence type="ECO:0000256" key="9">
    <source>
        <dbReference type="ARBA" id="ARBA00023279"/>
    </source>
</evidence>
<evidence type="ECO:0000256" key="12">
    <source>
        <dbReference type="SAM" id="MobiDB-lite"/>
    </source>
</evidence>
<keyword evidence="16" id="KW-1185">Reference proteome</keyword>
<reference evidence="15 16" key="1">
    <citation type="journal article" date="2014" name="Nat. Genet.">
        <title>Whole-genome sequence of a flatfish provides insights into ZW sex chromosome evolution and adaptation to a benthic lifestyle.</title>
        <authorList>
            <person name="Chen S."/>
            <person name="Zhang G."/>
            <person name="Shao C."/>
            <person name="Huang Q."/>
            <person name="Liu G."/>
            <person name="Zhang P."/>
            <person name="Song W."/>
            <person name="An N."/>
            <person name="Chalopin D."/>
            <person name="Volff J.N."/>
            <person name="Hong Y."/>
            <person name="Li Q."/>
            <person name="Sha Z."/>
            <person name="Zhou H."/>
            <person name="Xie M."/>
            <person name="Yu Q."/>
            <person name="Liu Y."/>
            <person name="Xiang H."/>
            <person name="Wang N."/>
            <person name="Wu K."/>
            <person name="Yang C."/>
            <person name="Zhou Q."/>
            <person name="Liao X."/>
            <person name="Yang L."/>
            <person name="Hu Q."/>
            <person name="Zhang J."/>
            <person name="Meng L."/>
            <person name="Jin L."/>
            <person name="Tian Y."/>
            <person name="Lian J."/>
            <person name="Yang J."/>
            <person name="Miao G."/>
            <person name="Liu S."/>
            <person name="Liang Z."/>
            <person name="Yan F."/>
            <person name="Li Y."/>
            <person name="Sun B."/>
            <person name="Zhang H."/>
            <person name="Zhang J."/>
            <person name="Zhu Y."/>
            <person name="Du M."/>
            <person name="Zhao Y."/>
            <person name="Schartl M."/>
            <person name="Tang Q."/>
            <person name="Wang J."/>
        </authorList>
    </citation>
    <scope>NUCLEOTIDE SEQUENCE</scope>
</reference>
<dbReference type="AlphaFoldDB" id="A0A3P8WA77"/>
<keyword evidence="6" id="KW-1133">Transmembrane helix</keyword>
<dbReference type="Pfam" id="PF00100">
    <property type="entry name" value="Zona_pellucida"/>
    <property type="match status" value="1"/>
</dbReference>
<dbReference type="InterPro" id="IPR001507">
    <property type="entry name" value="ZP_dom"/>
</dbReference>
<evidence type="ECO:0000256" key="10">
    <source>
        <dbReference type="ARBA" id="ARBA00024183"/>
    </source>
</evidence>
<organism evidence="15 16">
    <name type="scientific">Cynoglossus semilaevis</name>
    <name type="common">Tongue sole</name>
    <dbReference type="NCBI Taxonomy" id="244447"/>
    <lineage>
        <taxon>Eukaryota</taxon>
        <taxon>Metazoa</taxon>
        <taxon>Chordata</taxon>
        <taxon>Craniata</taxon>
        <taxon>Vertebrata</taxon>
        <taxon>Euteleostomi</taxon>
        <taxon>Actinopterygii</taxon>
        <taxon>Neopterygii</taxon>
        <taxon>Teleostei</taxon>
        <taxon>Neoteleostei</taxon>
        <taxon>Acanthomorphata</taxon>
        <taxon>Carangaria</taxon>
        <taxon>Pleuronectiformes</taxon>
        <taxon>Pleuronectoidei</taxon>
        <taxon>Cynoglossidae</taxon>
        <taxon>Cynoglossinae</taxon>
        <taxon>Cynoglossus</taxon>
    </lineage>
</organism>
<reference evidence="15" key="3">
    <citation type="submission" date="2025-09" db="UniProtKB">
        <authorList>
            <consortium name="Ensembl"/>
        </authorList>
    </citation>
    <scope>IDENTIFICATION</scope>
</reference>
<evidence type="ECO:0000256" key="4">
    <source>
        <dbReference type="ARBA" id="ARBA00022685"/>
    </source>
</evidence>
<sequence>HTEAGHHEEEDEPIPEDALPEMEVSAPARLQSFIPNHEYGVEGGGSDSQSWLSVKDIDRGYEVDFVDGPRSWSTTNGWESTGLDDDDIDYEDFSASPRSIDNTEKCNSTDSKAQSDCDMCRDTGLPCALFVPDCAVPSDERVPCGSSGMSAEDCEKMGCCVDVLQSTCYYPMDECTGDYHFVFSIRYDSAKIPVDPSKLVIPGHPECKPVIVNDKVAIFKFQVTECGARVYELGDTKIYLAEVQTIVQALNLKYGIITRTDPLRFLIECRYSKDGSALKGLSSVGFMVKTPSSILPSSVVNNGLFAVQLRIAKDKMFSSYLPTYHQPLRMLLGRPVYLELRIKSPVPKATLRVNYCLAYPRTAKNALVMVYEGCANPLDPSVSILKVSDLPTNRHQRRFIVTAFQFMDQKTNKYLDEEIYFMCSSEVCMPPEKSCEARCFDGKVW</sequence>
<dbReference type="InterPro" id="IPR000519">
    <property type="entry name" value="P_trefoil_dom"/>
</dbReference>
<dbReference type="Pfam" id="PF00088">
    <property type="entry name" value="Trefoil"/>
    <property type="match status" value="1"/>
</dbReference>
<name>A0A3P8WA77_CYNSE</name>
<dbReference type="GO" id="GO:0035804">
    <property type="term" value="F:structural constituent of egg coat"/>
    <property type="evidence" value="ECO:0007669"/>
    <property type="project" value="TreeGrafter"/>
</dbReference>
<keyword evidence="4" id="KW-0165">Cleavage on pair of basic residues</keyword>
<evidence type="ECO:0000256" key="3">
    <source>
        <dbReference type="ARBA" id="ARBA00022530"/>
    </source>
</evidence>
<dbReference type="PANTHER" id="PTHR23343:SF117">
    <property type="entry name" value="ZONA PELLUCIDA SPERM-BINDING PROTEIN 4-LIKE ISOFORM X1"/>
    <property type="match status" value="1"/>
</dbReference>
<dbReference type="PROSITE" id="PS51448">
    <property type="entry name" value="P_TREFOIL_2"/>
    <property type="match status" value="1"/>
</dbReference>
<evidence type="ECO:0000256" key="11">
    <source>
        <dbReference type="PROSITE-ProRule" id="PRU00779"/>
    </source>
</evidence>
<keyword evidence="8 11" id="KW-1015">Disulfide bond</keyword>
<feature type="region of interest" description="Disordered" evidence="12">
    <location>
        <begin position="1"/>
        <end position="22"/>
    </location>
</feature>
<dbReference type="PANTHER" id="PTHR23343">
    <property type="entry name" value="ZONA PELLUCIDA SPERM-BINDING PROTEIN"/>
    <property type="match status" value="1"/>
</dbReference>
<comment type="subcellular location">
    <subcellularLocation>
        <location evidence="1">Cell membrane</location>
        <topology evidence="1">Single-pass type I membrane protein</topology>
    </subcellularLocation>
    <subcellularLocation>
        <location evidence="10">Zona pellucida</location>
    </subcellularLocation>
</comment>
<dbReference type="GO" id="GO:0060468">
    <property type="term" value="P:prevention of polyspermy"/>
    <property type="evidence" value="ECO:0007669"/>
    <property type="project" value="TreeGrafter"/>
</dbReference>
<dbReference type="GO" id="GO:0007339">
    <property type="term" value="P:binding of sperm to zona pellucida"/>
    <property type="evidence" value="ECO:0007669"/>
    <property type="project" value="TreeGrafter"/>
</dbReference>
<evidence type="ECO:0000256" key="7">
    <source>
        <dbReference type="ARBA" id="ARBA00023136"/>
    </source>
</evidence>
<keyword evidence="3" id="KW-0964">Secreted</keyword>
<dbReference type="InterPro" id="IPR051148">
    <property type="entry name" value="Zona_Pellucida_Domain_gp"/>
</dbReference>
<evidence type="ECO:0000256" key="2">
    <source>
        <dbReference type="ARBA" id="ARBA00022475"/>
    </source>
</evidence>
<keyword evidence="5" id="KW-0812">Transmembrane</keyword>
<evidence type="ECO:0000256" key="5">
    <source>
        <dbReference type="ARBA" id="ARBA00022692"/>
    </source>
</evidence>
<dbReference type="InterPro" id="IPR055355">
    <property type="entry name" value="ZP-C"/>
</dbReference>
<dbReference type="CDD" id="cd00111">
    <property type="entry name" value="Trefoil"/>
    <property type="match status" value="1"/>
</dbReference>
<dbReference type="Gene3D" id="4.10.110.10">
    <property type="entry name" value="Spasmolytic Protein, domain 1"/>
    <property type="match status" value="1"/>
</dbReference>
<feature type="disulfide bond" evidence="11">
    <location>
        <begin position="144"/>
        <end position="159"/>
    </location>
</feature>
<dbReference type="GeneTree" id="ENSGT00940000163253"/>
<evidence type="ECO:0000313" key="16">
    <source>
        <dbReference type="Proteomes" id="UP000265120"/>
    </source>
</evidence>
<dbReference type="Ensembl" id="ENSCSET00000023882.1">
    <property type="protein sequence ID" value="ENSCSEP00000023574.1"/>
    <property type="gene ID" value="ENSCSEG00000015033.1"/>
</dbReference>
<reference evidence="15" key="2">
    <citation type="submission" date="2025-08" db="UniProtKB">
        <authorList>
            <consortium name="Ensembl"/>
        </authorList>
    </citation>
    <scope>IDENTIFICATION</scope>
</reference>
<proteinExistence type="predicted"/>
<dbReference type="Proteomes" id="UP000265120">
    <property type="component" value="Chromosome 18"/>
</dbReference>
<feature type="disulfide bond" evidence="11">
    <location>
        <begin position="134"/>
        <end position="160"/>
    </location>
</feature>
<dbReference type="GO" id="GO:0035805">
    <property type="term" value="C:egg coat"/>
    <property type="evidence" value="ECO:0007669"/>
    <property type="project" value="UniProtKB-SubCell"/>
</dbReference>
<dbReference type="InterPro" id="IPR044913">
    <property type="entry name" value="P_trefoil_dom_sf"/>
</dbReference>
<dbReference type="GO" id="GO:0032190">
    <property type="term" value="F:acrosin binding"/>
    <property type="evidence" value="ECO:0007669"/>
    <property type="project" value="TreeGrafter"/>
</dbReference>
<evidence type="ECO:0000256" key="6">
    <source>
        <dbReference type="ARBA" id="ARBA00022989"/>
    </source>
</evidence>
<keyword evidence="3" id="KW-0272">Extracellular matrix</keyword>
<feature type="compositionally biased region" description="Acidic residues" evidence="12">
    <location>
        <begin position="9"/>
        <end position="20"/>
    </location>
</feature>
<evidence type="ECO:0000256" key="8">
    <source>
        <dbReference type="ARBA" id="ARBA00023157"/>
    </source>
</evidence>
<dbReference type="Gene3D" id="2.60.40.4100">
    <property type="entry name" value="Zona pellucida, ZP-C domain"/>
    <property type="match status" value="1"/>
</dbReference>
<dbReference type="STRING" id="244447.ENSCSEP00000023574"/>
<protein>
    <submittedName>
        <fullName evidence="15">Zona pellucida sperm-binding protein 4-like</fullName>
    </submittedName>
</protein>
<dbReference type="Gene3D" id="2.60.40.3210">
    <property type="entry name" value="Zona pellucida, ZP-N domain"/>
    <property type="match status" value="1"/>
</dbReference>
<evidence type="ECO:0000259" key="14">
    <source>
        <dbReference type="PROSITE" id="PS51448"/>
    </source>
</evidence>
<keyword evidence="2" id="KW-1003">Cell membrane</keyword>